<dbReference type="GO" id="GO:0005829">
    <property type="term" value="C:cytosol"/>
    <property type="evidence" value="ECO:0007669"/>
    <property type="project" value="TreeGrafter"/>
</dbReference>
<reference evidence="3" key="3">
    <citation type="submission" date="2025-09" db="UniProtKB">
        <authorList>
            <consortium name="Ensembl"/>
        </authorList>
    </citation>
    <scope>IDENTIFICATION</scope>
</reference>
<evidence type="ECO:0000313" key="4">
    <source>
        <dbReference type="Proteomes" id="UP000314982"/>
    </source>
</evidence>
<feature type="domain" description="Argininosuccinate lyase C-terminal" evidence="2">
    <location>
        <begin position="101"/>
        <end position="168"/>
    </location>
</feature>
<dbReference type="Pfam" id="PF14698">
    <property type="entry name" value="ASL_C2"/>
    <property type="match status" value="1"/>
</dbReference>
<dbReference type="Gene3D" id="1.20.200.10">
    <property type="entry name" value="Fumarase/aspartase (Central domain)"/>
    <property type="match status" value="1"/>
</dbReference>
<reference evidence="3" key="2">
    <citation type="submission" date="2025-08" db="UniProtKB">
        <authorList>
            <consortium name="Ensembl"/>
        </authorList>
    </citation>
    <scope>IDENTIFICATION</scope>
</reference>
<dbReference type="AlphaFoldDB" id="A0A4W5M5I4"/>
<dbReference type="Ensembl" id="ENSHHUT00000033901.1">
    <property type="protein sequence ID" value="ENSHHUP00000032570.1"/>
    <property type="gene ID" value="ENSHHUG00000020634.1"/>
</dbReference>
<evidence type="ECO:0000259" key="2">
    <source>
        <dbReference type="Pfam" id="PF14698"/>
    </source>
</evidence>
<dbReference type="GO" id="GO:0042450">
    <property type="term" value="P:L-arginine biosynthetic process via ornithine"/>
    <property type="evidence" value="ECO:0007669"/>
    <property type="project" value="InterPro"/>
</dbReference>
<name>A0A4W5M5I4_9TELE</name>
<evidence type="ECO:0000313" key="3">
    <source>
        <dbReference type="Ensembl" id="ENSHHUP00000032570.1"/>
    </source>
</evidence>
<dbReference type="GeneTree" id="ENSGT00950000183122"/>
<dbReference type="Proteomes" id="UP000314982">
    <property type="component" value="Unassembled WGS sequence"/>
</dbReference>
<proteinExistence type="inferred from homology"/>
<dbReference type="Gene3D" id="1.10.40.30">
    <property type="entry name" value="Fumarase/aspartase (C-terminal domain)"/>
    <property type="match status" value="1"/>
</dbReference>
<dbReference type="STRING" id="62062.ENSHHUP00000032570"/>
<dbReference type="FunFam" id="1.10.40.30:FF:000001">
    <property type="entry name" value="Argininosuccinate lyase"/>
    <property type="match status" value="1"/>
</dbReference>
<protein>
    <submittedName>
        <fullName evidence="3">Argininosuccinate lyase</fullName>
    </submittedName>
</protein>
<reference evidence="4" key="1">
    <citation type="submission" date="2018-06" db="EMBL/GenBank/DDBJ databases">
        <title>Genome assembly of Danube salmon.</title>
        <authorList>
            <person name="Macqueen D.J."/>
            <person name="Gundappa M.K."/>
        </authorList>
    </citation>
    <scope>NUCLEOTIDE SEQUENCE [LARGE SCALE GENOMIC DNA]</scope>
</reference>
<dbReference type="PANTHER" id="PTHR43814:SF1">
    <property type="entry name" value="ARGININOSUCCINATE LYASE"/>
    <property type="match status" value="1"/>
</dbReference>
<dbReference type="InterPro" id="IPR029419">
    <property type="entry name" value="Arg_succ_lyase_C"/>
</dbReference>
<keyword evidence="4" id="KW-1185">Reference proteome</keyword>
<accession>A0A4W5M5I4</accession>
<dbReference type="InterPro" id="IPR008948">
    <property type="entry name" value="L-Aspartase-like"/>
</dbReference>
<organism evidence="3 4">
    <name type="scientific">Hucho hucho</name>
    <name type="common">huchen</name>
    <dbReference type="NCBI Taxonomy" id="62062"/>
    <lineage>
        <taxon>Eukaryota</taxon>
        <taxon>Metazoa</taxon>
        <taxon>Chordata</taxon>
        <taxon>Craniata</taxon>
        <taxon>Vertebrata</taxon>
        <taxon>Euteleostomi</taxon>
        <taxon>Actinopterygii</taxon>
        <taxon>Neopterygii</taxon>
        <taxon>Teleostei</taxon>
        <taxon>Protacanthopterygii</taxon>
        <taxon>Salmoniformes</taxon>
        <taxon>Salmonidae</taxon>
        <taxon>Salmoninae</taxon>
        <taxon>Hucho</taxon>
    </lineage>
</organism>
<dbReference type="InterPro" id="IPR009049">
    <property type="entry name" value="Argininosuccinate_lyase"/>
</dbReference>
<sequence length="197" mass="21946">MFYIGYWYCFFGKENIEYQYQTKMSYWCITSVNLCPVLCVSQCAGFLMTLKGLPSTYNKDLQEAMFDCYDTVHAVLQVTTGVMSTLKINPSVMEAALSPDMLATDLAYYLVRKGVPFRDAHGISGKAVFLAESKSIPLNQLTVEDLQTASPLFSSDVSAVWDYSSSVEQYSAPGGTAKSSVAAQVEHMRTWLKKQVQ</sequence>
<comment type="similarity">
    <text evidence="1">Belongs to the lyase 1 family. Argininosuccinate lyase subfamily.</text>
</comment>
<dbReference type="SUPFAM" id="SSF48557">
    <property type="entry name" value="L-aspartase-like"/>
    <property type="match status" value="1"/>
</dbReference>
<dbReference type="GO" id="GO:0004056">
    <property type="term" value="F:argininosuccinate lyase activity"/>
    <property type="evidence" value="ECO:0007669"/>
    <property type="project" value="InterPro"/>
</dbReference>
<evidence type="ECO:0000256" key="1">
    <source>
        <dbReference type="ARBA" id="ARBA00010755"/>
    </source>
</evidence>
<dbReference type="PANTHER" id="PTHR43814">
    <property type="entry name" value="ARGININOSUCCINATE LYASE"/>
    <property type="match status" value="1"/>
</dbReference>